<evidence type="ECO:0000313" key="7">
    <source>
        <dbReference type="Ensembl" id="ENSMCSP00000020629.1"/>
    </source>
</evidence>
<dbReference type="Gene3D" id="3.90.290.10">
    <property type="entry name" value="TGF-beta binding (TB) domain"/>
    <property type="match status" value="1"/>
</dbReference>
<dbReference type="CDD" id="cd00104">
    <property type="entry name" value="KAZAL_FS"/>
    <property type="match status" value="2"/>
</dbReference>
<dbReference type="PANTHER" id="PTHR10913:SF16">
    <property type="entry name" value="FOLLISTATIN-RELATED PROTEIN 3"/>
    <property type="match status" value="1"/>
</dbReference>
<dbReference type="PROSITE" id="PS51364">
    <property type="entry name" value="TB"/>
    <property type="match status" value="1"/>
</dbReference>
<dbReference type="AlphaFoldDB" id="A0A8C5UEA6"/>
<dbReference type="GO" id="GO:0032926">
    <property type="term" value="P:negative regulation of activin receptor signaling pathway"/>
    <property type="evidence" value="ECO:0007669"/>
    <property type="project" value="TreeGrafter"/>
</dbReference>
<feature type="domain" description="Kazal-like" evidence="6">
    <location>
        <begin position="109"/>
        <end position="173"/>
    </location>
</feature>
<evidence type="ECO:0000256" key="2">
    <source>
        <dbReference type="ARBA" id="ARBA00022737"/>
    </source>
</evidence>
<dbReference type="SMART" id="SM00274">
    <property type="entry name" value="FOLN"/>
    <property type="match status" value="2"/>
</dbReference>
<dbReference type="InterPro" id="IPR002350">
    <property type="entry name" value="Kazal_dom"/>
</dbReference>
<dbReference type="Pfam" id="PF07648">
    <property type="entry name" value="Kazal_2"/>
    <property type="match status" value="2"/>
</dbReference>
<dbReference type="InterPro" id="IPR003645">
    <property type="entry name" value="Fol_N"/>
</dbReference>
<keyword evidence="3" id="KW-1015">Disulfide bond</keyword>
<reference evidence="7" key="1">
    <citation type="submission" date="2025-08" db="UniProtKB">
        <authorList>
            <consortium name="Ensembl"/>
        </authorList>
    </citation>
    <scope>IDENTIFICATION</scope>
</reference>
<keyword evidence="8" id="KW-1185">Reference proteome</keyword>
<keyword evidence="4" id="KW-0325">Glycoprotein</keyword>
<dbReference type="GO" id="GO:0005615">
    <property type="term" value="C:extracellular space"/>
    <property type="evidence" value="ECO:0007669"/>
    <property type="project" value="TreeGrafter"/>
</dbReference>
<keyword evidence="1" id="KW-0732">Signal</keyword>
<dbReference type="SUPFAM" id="SSF57581">
    <property type="entry name" value="TB module/8-cys domain"/>
    <property type="match status" value="1"/>
</dbReference>
<dbReference type="InterPro" id="IPR036058">
    <property type="entry name" value="Kazal_dom_sf"/>
</dbReference>
<dbReference type="GO" id="GO:0030154">
    <property type="term" value="P:cell differentiation"/>
    <property type="evidence" value="ECO:0007669"/>
    <property type="project" value="TreeGrafter"/>
</dbReference>
<proteinExistence type="predicted"/>
<dbReference type="InterPro" id="IPR050653">
    <property type="entry name" value="Prot_Inhib_GrowthFact_Antg"/>
</dbReference>
<feature type="domain" description="Kazal-like" evidence="6">
    <location>
        <begin position="197"/>
        <end position="249"/>
    </location>
</feature>
<evidence type="ECO:0000256" key="1">
    <source>
        <dbReference type="ARBA" id="ARBA00022729"/>
    </source>
</evidence>
<dbReference type="SMART" id="SM00280">
    <property type="entry name" value="KAZAL"/>
    <property type="match status" value="2"/>
</dbReference>
<evidence type="ECO:0000256" key="3">
    <source>
        <dbReference type="ARBA" id="ARBA00023157"/>
    </source>
</evidence>
<dbReference type="Pfam" id="PF21333">
    <property type="entry name" value="FST_N"/>
    <property type="match status" value="1"/>
</dbReference>
<reference evidence="7" key="2">
    <citation type="submission" date="2025-09" db="UniProtKB">
        <authorList>
            <consortium name="Ensembl"/>
        </authorList>
    </citation>
    <scope>IDENTIFICATION</scope>
</reference>
<keyword evidence="2" id="KW-0677">Repeat</keyword>
<dbReference type="GO" id="GO:0030510">
    <property type="term" value="P:regulation of BMP signaling pathway"/>
    <property type="evidence" value="ECO:0007669"/>
    <property type="project" value="TreeGrafter"/>
</dbReference>
<dbReference type="Proteomes" id="UP000694560">
    <property type="component" value="Unplaced"/>
</dbReference>
<sequence>VAKRVLSCHARHPWGCLLWDSSCGLWHSRDPSPCALSAGGICWLQQGKEAKCTMILKTGVTWEECCANGNVDVAWSNYTYPGNKISLLGFLGLVTCHPCKESCEGVVCGPDKVCKMKHGRPQCACAPDCSSLPRKLQVCGSDGYTYRDECDLLTAKCRDHPDLEVMYQGKCKKSCSSVVCPGTHTCVVDQTGSAHCVMCRTAPCPEPTSLDRALCGNNNVTYPSACHLRRATCHRGRSIGVRHYGSCSGEWGRAGDKGQQAQTPSACQPLTPPSLSSCVQILRGDGQRGGELRVNRPSAEPQPGDRGIMCILYKPYT</sequence>
<dbReference type="FunFam" id="3.30.60.30:FF:000028">
    <property type="entry name" value="Follistatin-related protein 3"/>
    <property type="match status" value="1"/>
</dbReference>
<name>A0A8C5UEA6_9PASS</name>
<dbReference type="Ensembl" id="ENSMCST00000021153.1">
    <property type="protein sequence ID" value="ENSMCSP00000020629.1"/>
    <property type="gene ID" value="ENSMCSG00000014461.1"/>
</dbReference>
<protein>
    <submittedName>
        <fullName evidence="7">Follistatin like 3</fullName>
    </submittedName>
</protein>
<evidence type="ECO:0000256" key="4">
    <source>
        <dbReference type="ARBA" id="ARBA00023180"/>
    </source>
</evidence>
<dbReference type="InterPro" id="IPR017878">
    <property type="entry name" value="TB_dom"/>
</dbReference>
<accession>A0A8C5UEA6</accession>
<dbReference type="SUPFAM" id="SSF100895">
    <property type="entry name" value="Kazal-type serine protease inhibitors"/>
    <property type="match status" value="2"/>
</dbReference>
<dbReference type="Gene3D" id="3.30.60.30">
    <property type="match status" value="2"/>
</dbReference>
<dbReference type="GO" id="GO:0048185">
    <property type="term" value="F:activin binding"/>
    <property type="evidence" value="ECO:0007669"/>
    <property type="project" value="TreeGrafter"/>
</dbReference>
<evidence type="ECO:0000259" key="6">
    <source>
        <dbReference type="PROSITE" id="PS51465"/>
    </source>
</evidence>
<evidence type="ECO:0000259" key="5">
    <source>
        <dbReference type="PROSITE" id="PS51364"/>
    </source>
</evidence>
<dbReference type="InterPro" id="IPR036773">
    <property type="entry name" value="TB_dom_sf"/>
</dbReference>
<dbReference type="PROSITE" id="PS51465">
    <property type="entry name" value="KAZAL_2"/>
    <property type="match status" value="2"/>
</dbReference>
<organism evidence="7 8">
    <name type="scientific">Malurus cyaneus samueli</name>
    <dbReference type="NCBI Taxonomy" id="2593467"/>
    <lineage>
        <taxon>Eukaryota</taxon>
        <taxon>Metazoa</taxon>
        <taxon>Chordata</taxon>
        <taxon>Craniata</taxon>
        <taxon>Vertebrata</taxon>
        <taxon>Euteleostomi</taxon>
        <taxon>Archelosauria</taxon>
        <taxon>Archosauria</taxon>
        <taxon>Dinosauria</taxon>
        <taxon>Saurischia</taxon>
        <taxon>Theropoda</taxon>
        <taxon>Coelurosauria</taxon>
        <taxon>Aves</taxon>
        <taxon>Neognathae</taxon>
        <taxon>Neoaves</taxon>
        <taxon>Telluraves</taxon>
        <taxon>Australaves</taxon>
        <taxon>Passeriformes</taxon>
        <taxon>Meliphagoidea</taxon>
        <taxon>Maluridae</taxon>
        <taxon>Malurus</taxon>
    </lineage>
</organism>
<dbReference type="FunFam" id="3.90.290.10:FF:000021">
    <property type="entry name" value="follistatin-related protein 3"/>
    <property type="match status" value="1"/>
</dbReference>
<dbReference type="PANTHER" id="PTHR10913">
    <property type="entry name" value="FOLLISTATIN-RELATED"/>
    <property type="match status" value="1"/>
</dbReference>
<evidence type="ECO:0000313" key="8">
    <source>
        <dbReference type="Proteomes" id="UP000694560"/>
    </source>
</evidence>
<feature type="domain" description="TB" evidence="5">
    <location>
        <begin position="40"/>
        <end position="99"/>
    </location>
</feature>